<evidence type="ECO:0000256" key="2">
    <source>
        <dbReference type="ARBA" id="ARBA00022614"/>
    </source>
</evidence>
<dbReference type="PANTHER" id="PTHR46084:SF44">
    <property type="entry name" value="OS05G0471000 PROTEIN"/>
    <property type="match status" value="1"/>
</dbReference>
<evidence type="ECO:0000313" key="13">
    <source>
        <dbReference type="EMBL" id="CAD6271866.1"/>
    </source>
</evidence>
<feature type="domain" description="Leucine-rich repeat-containing N-terminal plant-type" evidence="12">
    <location>
        <begin position="27"/>
        <end position="68"/>
    </location>
</feature>
<evidence type="ECO:0000313" key="14">
    <source>
        <dbReference type="Proteomes" id="UP000604825"/>
    </source>
</evidence>
<comment type="caution">
    <text evidence="13">The sequence shown here is derived from an EMBL/GenBank/DDBJ whole genome shotgun (WGS) entry which is preliminary data.</text>
</comment>
<dbReference type="Pfam" id="PF00560">
    <property type="entry name" value="LRR_1"/>
    <property type="match status" value="1"/>
</dbReference>
<keyword evidence="3 10" id="KW-0812">Transmembrane</keyword>
<feature type="region of interest" description="Disordered" evidence="9">
    <location>
        <begin position="212"/>
        <end position="242"/>
    </location>
</feature>
<evidence type="ECO:0000256" key="8">
    <source>
        <dbReference type="ARBA" id="ARBA00037847"/>
    </source>
</evidence>
<evidence type="ECO:0000256" key="10">
    <source>
        <dbReference type="SAM" id="Phobius"/>
    </source>
</evidence>
<dbReference type="GO" id="GO:0016020">
    <property type="term" value="C:membrane"/>
    <property type="evidence" value="ECO:0007669"/>
    <property type="project" value="UniProtKB-SubCell"/>
</dbReference>
<feature type="chain" id="PRO_5032606745" description="Leucine-rich repeat-containing N-terminal plant-type domain-containing protein" evidence="11">
    <location>
        <begin position="27"/>
        <end position="317"/>
    </location>
</feature>
<keyword evidence="6 10" id="KW-1133">Transmembrane helix</keyword>
<comment type="subcellular location">
    <subcellularLocation>
        <location evidence="8">Endomembrane system</location>
        <topology evidence="8">Single-pass membrane protein</topology>
    </subcellularLocation>
    <subcellularLocation>
        <location evidence="1">Membrane</location>
        <topology evidence="1">Single-pass type I membrane protein</topology>
    </subcellularLocation>
</comment>
<protein>
    <recommendedName>
        <fullName evidence="12">Leucine-rich repeat-containing N-terminal plant-type domain-containing protein</fullName>
    </recommendedName>
</protein>
<keyword evidence="7 10" id="KW-0472">Membrane</keyword>
<evidence type="ECO:0000256" key="11">
    <source>
        <dbReference type="SAM" id="SignalP"/>
    </source>
</evidence>
<organism evidence="13 14">
    <name type="scientific">Miscanthus lutarioriparius</name>
    <dbReference type="NCBI Taxonomy" id="422564"/>
    <lineage>
        <taxon>Eukaryota</taxon>
        <taxon>Viridiplantae</taxon>
        <taxon>Streptophyta</taxon>
        <taxon>Embryophyta</taxon>
        <taxon>Tracheophyta</taxon>
        <taxon>Spermatophyta</taxon>
        <taxon>Magnoliopsida</taxon>
        <taxon>Liliopsida</taxon>
        <taxon>Poales</taxon>
        <taxon>Poaceae</taxon>
        <taxon>PACMAD clade</taxon>
        <taxon>Panicoideae</taxon>
        <taxon>Andropogonodae</taxon>
        <taxon>Andropogoneae</taxon>
        <taxon>Saccharinae</taxon>
        <taxon>Miscanthus</taxon>
    </lineage>
</organism>
<dbReference type="Proteomes" id="UP000604825">
    <property type="component" value="Unassembled WGS sequence"/>
</dbReference>
<dbReference type="GO" id="GO:0012505">
    <property type="term" value="C:endomembrane system"/>
    <property type="evidence" value="ECO:0007669"/>
    <property type="project" value="UniProtKB-SubCell"/>
</dbReference>
<sequence length="317" mass="34874">MGTCRRRVLGVWFFFWFLLAFEQCASLNHEGAALLRFKAAIDADPYGALLDWDEESLKPCSWFGVECSDDGLVMALSLANLGLKGVLSPELGKLMHMKSLILHNNSFYGIIPREIGDLQDLKMLDLGYDNFSGPIPSELQNILSLEFLFLKGNSLSGCSPGGVQQLTRICEPENQVPIPTTRIATIKIRRLLVSKRKDFEMINITDPIRSPNDMGFPWNSPAAPSPSEPIPPPPAPPSQENKNKSSVTIYASIGAVIVFLVAASSALCFFYCCRKKTSTVVPLSANSSSRQLQTTTMEGVRCNTACFNAQTEPMVLF</sequence>
<dbReference type="AlphaFoldDB" id="A0A811RMY8"/>
<dbReference type="PANTHER" id="PTHR46084">
    <property type="entry name" value="PROTEIN MALE DISCOVERER 2"/>
    <property type="match status" value="1"/>
</dbReference>
<keyword evidence="4 11" id="KW-0732">Signal</keyword>
<evidence type="ECO:0000256" key="4">
    <source>
        <dbReference type="ARBA" id="ARBA00022729"/>
    </source>
</evidence>
<feature type="transmembrane region" description="Helical" evidence="10">
    <location>
        <begin position="249"/>
        <end position="273"/>
    </location>
</feature>
<feature type="signal peptide" evidence="11">
    <location>
        <begin position="1"/>
        <end position="26"/>
    </location>
</feature>
<dbReference type="InterPro" id="IPR001611">
    <property type="entry name" value="Leu-rich_rpt"/>
</dbReference>
<keyword evidence="2" id="KW-0433">Leucine-rich repeat</keyword>
<evidence type="ECO:0000256" key="7">
    <source>
        <dbReference type="ARBA" id="ARBA00023136"/>
    </source>
</evidence>
<dbReference type="OrthoDB" id="291737at2759"/>
<evidence type="ECO:0000256" key="1">
    <source>
        <dbReference type="ARBA" id="ARBA00004479"/>
    </source>
</evidence>
<evidence type="ECO:0000256" key="3">
    <source>
        <dbReference type="ARBA" id="ARBA00022692"/>
    </source>
</evidence>
<name>A0A811RMY8_9POAL</name>
<dbReference type="InterPro" id="IPR013210">
    <property type="entry name" value="LRR_N_plant-typ"/>
</dbReference>
<accession>A0A811RMY8</accession>
<keyword evidence="14" id="KW-1185">Reference proteome</keyword>
<keyword evidence="5" id="KW-0677">Repeat</keyword>
<dbReference type="SUPFAM" id="SSF52058">
    <property type="entry name" value="L domain-like"/>
    <property type="match status" value="1"/>
</dbReference>
<dbReference type="InterPro" id="IPR032675">
    <property type="entry name" value="LRR_dom_sf"/>
</dbReference>
<gene>
    <name evidence="13" type="ORF">NCGR_LOCUS55152</name>
</gene>
<evidence type="ECO:0000256" key="6">
    <source>
        <dbReference type="ARBA" id="ARBA00022989"/>
    </source>
</evidence>
<evidence type="ECO:0000256" key="9">
    <source>
        <dbReference type="SAM" id="MobiDB-lite"/>
    </source>
</evidence>
<reference evidence="13" key="1">
    <citation type="submission" date="2020-10" db="EMBL/GenBank/DDBJ databases">
        <authorList>
            <person name="Han B."/>
            <person name="Lu T."/>
            <person name="Zhao Q."/>
            <person name="Huang X."/>
            <person name="Zhao Y."/>
        </authorList>
    </citation>
    <scope>NUCLEOTIDE SEQUENCE</scope>
</reference>
<dbReference type="Gene3D" id="3.80.10.10">
    <property type="entry name" value="Ribonuclease Inhibitor"/>
    <property type="match status" value="1"/>
</dbReference>
<feature type="compositionally biased region" description="Pro residues" evidence="9">
    <location>
        <begin position="223"/>
        <end position="237"/>
    </location>
</feature>
<proteinExistence type="predicted"/>
<dbReference type="FunFam" id="3.80.10.10:FF:000400">
    <property type="entry name" value="Nuclear pore complex protein NUP107"/>
    <property type="match status" value="1"/>
</dbReference>
<evidence type="ECO:0000256" key="5">
    <source>
        <dbReference type="ARBA" id="ARBA00022737"/>
    </source>
</evidence>
<dbReference type="EMBL" id="CAJGYO010000016">
    <property type="protein sequence ID" value="CAD6271866.1"/>
    <property type="molecule type" value="Genomic_DNA"/>
</dbReference>
<evidence type="ECO:0000259" key="12">
    <source>
        <dbReference type="Pfam" id="PF08263"/>
    </source>
</evidence>
<dbReference type="Pfam" id="PF08263">
    <property type="entry name" value="LRRNT_2"/>
    <property type="match status" value="1"/>
</dbReference>